<dbReference type="OrthoDB" id="9791785at2"/>
<evidence type="ECO:0000313" key="3">
    <source>
        <dbReference type="Proteomes" id="UP000199514"/>
    </source>
</evidence>
<dbReference type="InterPro" id="IPR005149">
    <property type="entry name" value="Tscrpt_reg_PadR_N"/>
</dbReference>
<dbReference type="STRING" id="927664.SAMN05421780_10715"/>
<dbReference type="InterPro" id="IPR052509">
    <property type="entry name" value="Metal_resp_DNA-bind_regulator"/>
</dbReference>
<protein>
    <submittedName>
        <fullName evidence="2">PadR family transcriptional regulator, regulatory protein PadR</fullName>
    </submittedName>
</protein>
<evidence type="ECO:0000259" key="1">
    <source>
        <dbReference type="Pfam" id="PF03551"/>
    </source>
</evidence>
<dbReference type="Pfam" id="PF03551">
    <property type="entry name" value="PadR"/>
    <property type="match status" value="1"/>
</dbReference>
<sequence length="126" mass="14385">MNLDNTIVQMRKGILEYCVLHIISRGEVYASDMLEELTAARMMVVEGTLYPLLTRLKNAGLVEYKWVESVSGPPRKYYTLTETGRTFLDGLDTTWQELTSSTNAITRRDERISDMPPTFGQNPDTF</sequence>
<proteinExistence type="predicted"/>
<accession>A0A1I1KJZ4</accession>
<dbReference type="Proteomes" id="UP000199514">
    <property type="component" value="Unassembled WGS sequence"/>
</dbReference>
<dbReference type="InterPro" id="IPR036388">
    <property type="entry name" value="WH-like_DNA-bd_sf"/>
</dbReference>
<dbReference type="InterPro" id="IPR036390">
    <property type="entry name" value="WH_DNA-bd_sf"/>
</dbReference>
<dbReference type="PANTHER" id="PTHR33169:SF14">
    <property type="entry name" value="TRANSCRIPTIONAL REGULATOR RV3488"/>
    <property type="match status" value="1"/>
</dbReference>
<dbReference type="Gene3D" id="1.10.10.10">
    <property type="entry name" value="Winged helix-like DNA-binding domain superfamily/Winged helix DNA-binding domain"/>
    <property type="match status" value="1"/>
</dbReference>
<dbReference type="AlphaFoldDB" id="A0A1I1KJZ4"/>
<dbReference type="RefSeq" id="WP_091512938.1">
    <property type="nucleotide sequence ID" value="NZ_FOLE01000007.1"/>
</dbReference>
<evidence type="ECO:0000313" key="2">
    <source>
        <dbReference type="EMBL" id="SFC58998.1"/>
    </source>
</evidence>
<name>A0A1I1KJZ4_9BACT</name>
<dbReference type="PANTHER" id="PTHR33169">
    <property type="entry name" value="PADR-FAMILY TRANSCRIPTIONAL REGULATOR"/>
    <property type="match status" value="1"/>
</dbReference>
<feature type="domain" description="Transcription regulator PadR N-terminal" evidence="1">
    <location>
        <begin position="19"/>
        <end position="88"/>
    </location>
</feature>
<gene>
    <name evidence="2" type="ORF">SAMN05421780_10715</name>
</gene>
<reference evidence="2 3" key="1">
    <citation type="submission" date="2016-10" db="EMBL/GenBank/DDBJ databases">
        <authorList>
            <person name="de Groot N.N."/>
        </authorList>
    </citation>
    <scope>NUCLEOTIDE SEQUENCE [LARGE SCALE GENOMIC DNA]</scope>
    <source>
        <strain evidence="2 3">DSM 6793</strain>
    </source>
</reference>
<dbReference type="SUPFAM" id="SSF46785">
    <property type="entry name" value="Winged helix' DNA-binding domain"/>
    <property type="match status" value="1"/>
</dbReference>
<keyword evidence="3" id="KW-1185">Reference proteome</keyword>
<dbReference type="EMBL" id="FOLE01000007">
    <property type="protein sequence ID" value="SFC58998.1"/>
    <property type="molecule type" value="Genomic_DNA"/>
</dbReference>
<organism evidence="2 3">
    <name type="scientific">Flexibacter flexilis DSM 6793</name>
    <dbReference type="NCBI Taxonomy" id="927664"/>
    <lineage>
        <taxon>Bacteria</taxon>
        <taxon>Pseudomonadati</taxon>
        <taxon>Bacteroidota</taxon>
        <taxon>Cytophagia</taxon>
        <taxon>Cytophagales</taxon>
        <taxon>Flexibacteraceae</taxon>
        <taxon>Flexibacter</taxon>
    </lineage>
</organism>